<dbReference type="GO" id="GO:0017116">
    <property type="term" value="F:single-stranded DNA helicase activity"/>
    <property type="evidence" value="ECO:0007669"/>
    <property type="project" value="TreeGrafter"/>
</dbReference>
<accession>A0A5J4UXV7</accession>
<name>A0A5J4UXV7_9EUKA</name>
<dbReference type="Gene3D" id="1.10.8.60">
    <property type="match status" value="1"/>
</dbReference>
<proteinExistence type="predicted"/>
<dbReference type="GO" id="GO:0003677">
    <property type="term" value="F:DNA binding"/>
    <property type="evidence" value="ECO:0007669"/>
    <property type="project" value="InterPro"/>
</dbReference>
<dbReference type="OrthoDB" id="10265467at2759"/>
<feature type="coiled-coil region" evidence="3">
    <location>
        <begin position="77"/>
        <end position="136"/>
    </location>
</feature>
<dbReference type="InterPro" id="IPR051314">
    <property type="entry name" value="AAA_ATPase_RarA/MGS1/WRNIP1"/>
</dbReference>
<dbReference type="FunFam" id="1.20.272.10:FF:000001">
    <property type="entry name" value="Putative AAA family ATPase"/>
    <property type="match status" value="1"/>
</dbReference>
<dbReference type="PANTHER" id="PTHR13779">
    <property type="entry name" value="WERNER HELICASE-INTERACTING PROTEIN 1 FAMILY MEMBER"/>
    <property type="match status" value="1"/>
</dbReference>
<dbReference type="GO" id="GO:0005524">
    <property type="term" value="F:ATP binding"/>
    <property type="evidence" value="ECO:0007669"/>
    <property type="project" value="UniProtKB-KW"/>
</dbReference>
<dbReference type="Proteomes" id="UP000324800">
    <property type="component" value="Unassembled WGS sequence"/>
</dbReference>
<keyword evidence="1" id="KW-0547">Nucleotide-binding</keyword>
<protein>
    <submittedName>
        <fullName evidence="5">Putative ATPase WRNIP1</fullName>
    </submittedName>
</protein>
<evidence type="ECO:0000256" key="1">
    <source>
        <dbReference type="ARBA" id="ARBA00022741"/>
    </source>
</evidence>
<dbReference type="AlphaFoldDB" id="A0A5J4UXV7"/>
<dbReference type="GO" id="GO:0000731">
    <property type="term" value="P:DNA synthesis involved in DNA repair"/>
    <property type="evidence" value="ECO:0007669"/>
    <property type="project" value="TreeGrafter"/>
</dbReference>
<comment type="caution">
    <text evidence="5">The sequence shown here is derived from an EMBL/GenBank/DDBJ whole genome shotgun (WGS) entry which is preliminary data.</text>
</comment>
<keyword evidence="2" id="KW-0067">ATP-binding</keyword>
<dbReference type="GO" id="GO:0005634">
    <property type="term" value="C:nucleus"/>
    <property type="evidence" value="ECO:0007669"/>
    <property type="project" value="TreeGrafter"/>
</dbReference>
<evidence type="ECO:0000256" key="3">
    <source>
        <dbReference type="SAM" id="Coils"/>
    </source>
</evidence>
<dbReference type="Gene3D" id="1.10.3710.10">
    <property type="entry name" value="DNA polymerase III clamp loader subunits, C-terminal domain"/>
    <property type="match status" value="1"/>
</dbReference>
<dbReference type="Gene3D" id="1.20.272.10">
    <property type="match status" value="1"/>
</dbReference>
<evidence type="ECO:0000259" key="4">
    <source>
        <dbReference type="Pfam" id="PF12002"/>
    </source>
</evidence>
<keyword evidence="3" id="KW-0175">Coiled coil</keyword>
<dbReference type="GO" id="GO:0008047">
    <property type="term" value="F:enzyme activator activity"/>
    <property type="evidence" value="ECO:0007669"/>
    <property type="project" value="TreeGrafter"/>
</dbReference>
<sequence>MILNEEWKNDLCYICPKCHCIRIVIVEDALQALVQRSNGDCRSALGYLEMIVKHSVSNRKERVQGLWVGSGLDVMYRKEIQREKEQEKDLLLMEKNNEDDYFDVQMDIDEQGLLDMQKQKRKRDQEQEQEQDEFNQFEINNQFENENEKGRKTFRIDDELIQTQQQNIHAHHPILNISLKETETFLKLPLHTFYDRGGEYHHDYISAMHKSIRGGDANASIYYIACMLHGGETPRYIARRLIRVSIEDVGIADPSALPLAISCWDACEYIGSPECELALATTAVYLARAPKSIEVYQAFDRARAFVSTHRPEPVPMQIRNAPTKLMEKEGYGRGYVYTPLATAEENASQTYLPEALQKMGVDFFQDKDYDEEQKQQLQKTAMWIQPSKKKSGK</sequence>
<feature type="domain" description="MgsA AAA+ ATPase C-terminal" evidence="4">
    <location>
        <begin position="214"/>
        <end position="376"/>
    </location>
</feature>
<dbReference type="PANTHER" id="PTHR13779:SF7">
    <property type="entry name" value="ATPASE WRNIP1"/>
    <property type="match status" value="1"/>
</dbReference>
<evidence type="ECO:0000313" key="5">
    <source>
        <dbReference type="EMBL" id="KAA6375258.1"/>
    </source>
</evidence>
<dbReference type="SUPFAM" id="SSF48019">
    <property type="entry name" value="post-AAA+ oligomerization domain-like"/>
    <property type="match status" value="1"/>
</dbReference>
<evidence type="ECO:0000313" key="6">
    <source>
        <dbReference type="Proteomes" id="UP000324800"/>
    </source>
</evidence>
<dbReference type="CDD" id="cd18139">
    <property type="entry name" value="HLD_clamp_RarA"/>
    <property type="match status" value="1"/>
</dbReference>
<dbReference type="Pfam" id="PF12002">
    <property type="entry name" value="MgsA_C"/>
    <property type="match status" value="1"/>
</dbReference>
<reference evidence="5 6" key="1">
    <citation type="submission" date="2019-03" db="EMBL/GenBank/DDBJ databases">
        <title>Single cell metagenomics reveals metabolic interactions within the superorganism composed of flagellate Streblomastix strix and complex community of Bacteroidetes bacteria on its surface.</title>
        <authorList>
            <person name="Treitli S.C."/>
            <person name="Kolisko M."/>
            <person name="Husnik F."/>
            <person name="Keeling P."/>
            <person name="Hampl V."/>
        </authorList>
    </citation>
    <scope>NUCLEOTIDE SEQUENCE [LARGE SCALE GENOMIC DNA]</scope>
    <source>
        <strain evidence="5">ST1C</strain>
    </source>
</reference>
<dbReference type="InterPro" id="IPR008921">
    <property type="entry name" value="DNA_pol3_clamp-load_cplx_C"/>
</dbReference>
<dbReference type="InterPro" id="IPR021886">
    <property type="entry name" value="MgsA_C"/>
</dbReference>
<dbReference type="GO" id="GO:0006261">
    <property type="term" value="P:DNA-templated DNA replication"/>
    <property type="evidence" value="ECO:0007669"/>
    <property type="project" value="TreeGrafter"/>
</dbReference>
<evidence type="ECO:0000256" key="2">
    <source>
        <dbReference type="ARBA" id="ARBA00022840"/>
    </source>
</evidence>
<dbReference type="EMBL" id="SNRW01011368">
    <property type="protein sequence ID" value="KAA6375258.1"/>
    <property type="molecule type" value="Genomic_DNA"/>
</dbReference>
<gene>
    <name evidence="5" type="ORF">EZS28_029215</name>
</gene>
<organism evidence="5 6">
    <name type="scientific">Streblomastix strix</name>
    <dbReference type="NCBI Taxonomy" id="222440"/>
    <lineage>
        <taxon>Eukaryota</taxon>
        <taxon>Metamonada</taxon>
        <taxon>Preaxostyla</taxon>
        <taxon>Oxymonadida</taxon>
        <taxon>Streblomastigidae</taxon>
        <taxon>Streblomastix</taxon>
    </lineage>
</organism>